<dbReference type="GO" id="GO:0006635">
    <property type="term" value="P:fatty acid beta-oxidation"/>
    <property type="evidence" value="ECO:0007669"/>
    <property type="project" value="TreeGrafter"/>
</dbReference>
<evidence type="ECO:0000313" key="5">
    <source>
        <dbReference type="Proteomes" id="UP000267164"/>
    </source>
</evidence>
<dbReference type="PANTHER" id="PTHR11941">
    <property type="entry name" value="ENOYL-COA HYDRATASE-RELATED"/>
    <property type="match status" value="1"/>
</dbReference>
<dbReference type="EMBL" id="CP032568">
    <property type="protein sequence ID" value="AYF73991.1"/>
    <property type="molecule type" value="Genomic_DNA"/>
</dbReference>
<comment type="similarity">
    <text evidence="1">Belongs to the enoyl-CoA hydratase/isomerase family.</text>
</comment>
<dbReference type="Proteomes" id="UP000267164">
    <property type="component" value="Chromosome"/>
</dbReference>
<sequence length="253" mass="26914">MAEFVTVDQAEGIAVLRIARPPMNLIDLQVALELAAAAHEIAADDSIAAVVVCGDQRIFSAGDEMAELARLTSEQAHAMVEDFQAALNSLARLPQPTVAAISGYALGAGLELALAADRRIIGDNVKLGLPQIKAGLIPVAGIRRLSLLIGPSHAKDLVYSGRFVDPKEAAALGLVDEVVAPDDVFESAMRWAKQFTAGPRLALAAAKRVFEAGTHGHDRARREWAELFGTEDQQVGTRSYLVDGPDVARFTGR</sequence>
<evidence type="ECO:0000256" key="2">
    <source>
        <dbReference type="ARBA" id="ARBA00023098"/>
    </source>
</evidence>
<dbReference type="InterPro" id="IPR001753">
    <property type="entry name" value="Enoyl-CoA_hydra/iso"/>
</dbReference>
<protein>
    <submittedName>
        <fullName evidence="4">Enoyl-CoA hydratase</fullName>
        <ecNumber evidence="4">4.2.1.17</ecNumber>
    </submittedName>
</protein>
<dbReference type="Pfam" id="PF00378">
    <property type="entry name" value="ECH_1"/>
    <property type="match status" value="1"/>
</dbReference>
<dbReference type="RefSeq" id="WP_120735916.1">
    <property type="nucleotide sequence ID" value="NZ_CP032568.1"/>
</dbReference>
<dbReference type="PANTHER" id="PTHR11941:SF169">
    <property type="entry name" value="(7AS)-7A-METHYL-1,5-DIOXO-2,3,5,6,7,7A-HEXAHYDRO-1H-INDENE-CARBOXYL-COA HYDROLASE"/>
    <property type="match status" value="1"/>
</dbReference>
<keyword evidence="2" id="KW-0443">Lipid metabolism</keyword>
<dbReference type="KEGG" id="nyu:D7D52_09075"/>
<dbReference type="GO" id="GO:0004300">
    <property type="term" value="F:enoyl-CoA hydratase activity"/>
    <property type="evidence" value="ECO:0007669"/>
    <property type="project" value="UniProtKB-EC"/>
</dbReference>
<gene>
    <name evidence="4" type="ORF">D7D52_09075</name>
</gene>
<dbReference type="CDD" id="cd06558">
    <property type="entry name" value="crotonase-like"/>
    <property type="match status" value="1"/>
</dbReference>
<dbReference type="EC" id="4.2.1.17" evidence="4"/>
<accession>A0A386Z8L7</accession>
<organism evidence="4 5">
    <name type="scientific">Nocardia yunnanensis</name>
    <dbReference type="NCBI Taxonomy" id="2382165"/>
    <lineage>
        <taxon>Bacteria</taxon>
        <taxon>Bacillati</taxon>
        <taxon>Actinomycetota</taxon>
        <taxon>Actinomycetes</taxon>
        <taxon>Mycobacteriales</taxon>
        <taxon>Nocardiaceae</taxon>
        <taxon>Nocardia</taxon>
    </lineage>
</organism>
<name>A0A386Z8L7_9NOCA</name>
<keyword evidence="3 4" id="KW-0456">Lyase</keyword>
<evidence type="ECO:0000256" key="1">
    <source>
        <dbReference type="ARBA" id="ARBA00005254"/>
    </source>
</evidence>
<dbReference type="InterPro" id="IPR029045">
    <property type="entry name" value="ClpP/crotonase-like_dom_sf"/>
</dbReference>
<dbReference type="SUPFAM" id="SSF52096">
    <property type="entry name" value="ClpP/crotonase"/>
    <property type="match status" value="1"/>
</dbReference>
<keyword evidence="5" id="KW-1185">Reference proteome</keyword>
<evidence type="ECO:0000313" key="4">
    <source>
        <dbReference type="EMBL" id="AYF73991.1"/>
    </source>
</evidence>
<reference evidence="4 5" key="1">
    <citation type="submission" date="2018-09" db="EMBL/GenBank/DDBJ databases">
        <title>Nocardia yunnanensis sp. nov., an actinomycete isolated from a soil sample.</title>
        <authorList>
            <person name="Zhang J."/>
        </authorList>
    </citation>
    <scope>NUCLEOTIDE SEQUENCE [LARGE SCALE GENOMIC DNA]</scope>
    <source>
        <strain evidence="4 5">CFHS0054</strain>
    </source>
</reference>
<dbReference type="AlphaFoldDB" id="A0A386Z8L7"/>
<dbReference type="OrthoDB" id="8452484at2"/>
<dbReference type="Gene3D" id="3.90.226.10">
    <property type="entry name" value="2-enoyl-CoA Hydratase, Chain A, domain 1"/>
    <property type="match status" value="1"/>
</dbReference>
<proteinExistence type="inferred from homology"/>
<evidence type="ECO:0000256" key="3">
    <source>
        <dbReference type="ARBA" id="ARBA00023239"/>
    </source>
</evidence>